<proteinExistence type="predicted"/>
<protein>
    <submittedName>
        <fullName evidence="2">ERCC1-like central domain-containing protein</fullName>
    </submittedName>
</protein>
<dbReference type="WBParaSite" id="JU765_v2.g1132.t1">
    <property type="protein sequence ID" value="JU765_v2.g1132.t1"/>
    <property type="gene ID" value="JU765_v2.g1132"/>
</dbReference>
<sequence length="249" mass="28564">MNDNETPGTSKDRLPLNAATIIKINKFRQEGNPLIKFIRNIAYEYTAIKPDYECGGSCGILFLALKYHKQHQNYIGTRFADCNGYEMKILLVLVNVDEPTALLRDLNMHCLKTGWILILCYSYEEAAEYLENLNANCMVGLFKVICVYQVLIISSSLKADSLESTAPPCPWFGDLKFNTCLQINHFLNVEFEYAMPLTYPLSYRYLKVYMYFQPNNFTKIQAEYSKSSNVSSWFGNFKLHCILKNSPAA</sequence>
<organism evidence="1 2">
    <name type="scientific">Panagrolaimus sp. JU765</name>
    <dbReference type="NCBI Taxonomy" id="591449"/>
    <lineage>
        <taxon>Eukaryota</taxon>
        <taxon>Metazoa</taxon>
        <taxon>Ecdysozoa</taxon>
        <taxon>Nematoda</taxon>
        <taxon>Chromadorea</taxon>
        <taxon>Rhabditida</taxon>
        <taxon>Tylenchina</taxon>
        <taxon>Panagrolaimomorpha</taxon>
        <taxon>Panagrolaimoidea</taxon>
        <taxon>Panagrolaimidae</taxon>
        <taxon>Panagrolaimus</taxon>
    </lineage>
</organism>
<name>A0AC34PYT3_9BILA</name>
<evidence type="ECO:0000313" key="1">
    <source>
        <dbReference type="Proteomes" id="UP000887576"/>
    </source>
</evidence>
<evidence type="ECO:0000313" key="2">
    <source>
        <dbReference type="WBParaSite" id="JU765_v2.g1132.t1"/>
    </source>
</evidence>
<reference evidence="2" key="1">
    <citation type="submission" date="2022-11" db="UniProtKB">
        <authorList>
            <consortium name="WormBaseParasite"/>
        </authorList>
    </citation>
    <scope>IDENTIFICATION</scope>
</reference>
<dbReference type="Proteomes" id="UP000887576">
    <property type="component" value="Unplaced"/>
</dbReference>
<accession>A0AC34PYT3</accession>